<reference evidence="3 4" key="1">
    <citation type="submission" date="2018-08" db="EMBL/GenBank/DDBJ databases">
        <title>A genome reference for cultivated species of the human gut microbiota.</title>
        <authorList>
            <person name="Zou Y."/>
            <person name="Xue W."/>
            <person name="Luo G."/>
        </authorList>
    </citation>
    <scope>NUCLEOTIDE SEQUENCE [LARGE SCALE GENOMIC DNA]</scope>
    <source>
        <strain evidence="3 4">AF34-33</strain>
    </source>
</reference>
<evidence type="ECO:0000313" key="5">
    <source>
        <dbReference type="Proteomes" id="UP000654720"/>
    </source>
</evidence>
<proteinExistence type="predicted"/>
<keyword evidence="5" id="KW-1185">Reference proteome</keyword>
<dbReference type="Proteomes" id="UP000286038">
    <property type="component" value="Unassembled WGS sequence"/>
</dbReference>
<sequence>MRGLYQRLKSFIVLIKHYDRYIIAPSYYMEYEHKSSVRIFLEQLYFILRYGDFEPYYFTYGFDRKNMSIREICFSYIVPYYLFQKKVNRLNTINPVYGIFHGRSITADKFYFSIFLNSFGIPTPKVLCFVKGRNIIYMDSKFVNIEGVTDREKLKIFFSMDMDAFAKPSDGQLGNGVFSLQVKNKQIYKNGHIVTLDELLEVILSADYLIQERVYQHPAMAALCSSTLNSIRLQTVMTKEGKVIPFGAGLRIGREGSSVDNWAKGGTFVGIDMQKGRLLENGFLKPQYGTITKRHLDSGVVFKDYEIPFFREAVDLALELHTKMYRCHSVGWDIAITEKGPVFIEGNGLWEISLLQAVHGGLKSFEKYFIV</sequence>
<dbReference type="InterPro" id="IPR039523">
    <property type="entry name" value="RimK-rel_E_lig_ATP-grasp"/>
</dbReference>
<dbReference type="EMBL" id="QRPV01000026">
    <property type="protein sequence ID" value="RHM40861.1"/>
    <property type="molecule type" value="Genomic_DNA"/>
</dbReference>
<dbReference type="AlphaFoldDB" id="A0A415QEH8"/>
<reference evidence="2 5" key="2">
    <citation type="submission" date="2021-02" db="EMBL/GenBank/DDBJ databases">
        <title>FDA dAtabase for Regulatory Grade micrObial Sequences (FDA-ARGOS): Supporting development and validation of Infectious Disease Dx tests.</title>
        <authorList>
            <person name="Carlson P."/>
            <person name="Fischbach M."/>
            <person name="Hastie J."/>
            <person name="Bilen M."/>
            <person name="Cheng A."/>
            <person name="Tallon L."/>
            <person name="Sadzewicz L."/>
            <person name="Zhao X."/>
            <person name="Boylan J."/>
            <person name="Ott S."/>
            <person name="Bowen H."/>
            <person name="Vavikolanu K."/>
            <person name="Mehta A."/>
            <person name="Aluvathingal J."/>
            <person name="Nadendla S."/>
            <person name="Yan Y."/>
            <person name="Sichtig H."/>
        </authorList>
    </citation>
    <scope>NUCLEOTIDE SEQUENCE [LARGE SCALE GENOMIC DNA]</scope>
    <source>
        <strain evidence="2 5">FDAARGOS_1229</strain>
    </source>
</reference>
<name>A0A415QEH8_9BACT</name>
<dbReference type="Pfam" id="PF14397">
    <property type="entry name" value="ATPgrasp_ST"/>
    <property type="match status" value="1"/>
</dbReference>
<gene>
    <name evidence="3" type="ORF">DWZ68_15215</name>
    <name evidence="2" type="ORF">I6J59_19345</name>
</gene>
<dbReference type="EMBL" id="CP069450">
    <property type="protein sequence ID" value="QRO49991.1"/>
    <property type="molecule type" value="Genomic_DNA"/>
</dbReference>
<evidence type="ECO:0000259" key="1">
    <source>
        <dbReference type="Pfam" id="PF14397"/>
    </source>
</evidence>
<protein>
    <recommendedName>
        <fullName evidence="1">Alpha-L-glutamate ligase-related protein ATP-grasp domain-containing protein</fullName>
    </recommendedName>
</protein>
<dbReference type="GeneID" id="93097254"/>
<evidence type="ECO:0000313" key="4">
    <source>
        <dbReference type="Proteomes" id="UP000286038"/>
    </source>
</evidence>
<dbReference type="Proteomes" id="UP000654720">
    <property type="component" value="Chromosome"/>
</dbReference>
<dbReference type="RefSeq" id="WP_027201713.1">
    <property type="nucleotide sequence ID" value="NZ_CABJDM010000026.1"/>
</dbReference>
<feature type="domain" description="Alpha-L-glutamate ligase-related protein ATP-grasp" evidence="1">
    <location>
        <begin position="106"/>
        <end position="360"/>
    </location>
</feature>
<evidence type="ECO:0000313" key="3">
    <source>
        <dbReference type="EMBL" id="RHM40861.1"/>
    </source>
</evidence>
<organism evidence="3 4">
    <name type="scientific">Butyricimonas virosa</name>
    <dbReference type="NCBI Taxonomy" id="544645"/>
    <lineage>
        <taxon>Bacteria</taxon>
        <taxon>Pseudomonadati</taxon>
        <taxon>Bacteroidota</taxon>
        <taxon>Bacteroidia</taxon>
        <taxon>Bacteroidales</taxon>
        <taxon>Odoribacteraceae</taxon>
        <taxon>Butyricimonas</taxon>
    </lineage>
</organism>
<evidence type="ECO:0000313" key="2">
    <source>
        <dbReference type="EMBL" id="QRO49991.1"/>
    </source>
</evidence>
<accession>A0A415QEH8</accession>